<evidence type="ECO:0000256" key="1">
    <source>
        <dbReference type="SAM" id="Coils"/>
    </source>
</evidence>
<feature type="coiled-coil region" evidence="1">
    <location>
        <begin position="103"/>
        <end position="133"/>
    </location>
</feature>
<protein>
    <submittedName>
        <fullName evidence="2">Uncharacterized protein</fullName>
    </submittedName>
</protein>
<evidence type="ECO:0000313" key="3">
    <source>
        <dbReference type="Proteomes" id="UP000694620"/>
    </source>
</evidence>
<dbReference type="Proteomes" id="UP000694620">
    <property type="component" value="Unassembled WGS sequence"/>
</dbReference>
<dbReference type="InterPro" id="IPR029193">
    <property type="entry name" value="TEX12"/>
</dbReference>
<dbReference type="AlphaFoldDB" id="A0A8C4T9N4"/>
<proteinExistence type="predicted"/>
<reference evidence="2" key="2">
    <citation type="submission" date="2025-09" db="UniProtKB">
        <authorList>
            <consortium name="Ensembl"/>
        </authorList>
    </citation>
    <scope>IDENTIFICATION</scope>
</reference>
<name>A0A8C4T9N4_ERPCA</name>
<keyword evidence="1" id="KW-0175">Coiled coil</keyword>
<reference evidence="2" key="1">
    <citation type="submission" date="2025-08" db="UniProtKB">
        <authorList>
            <consortium name="Ensembl"/>
        </authorList>
    </citation>
    <scope>IDENTIFICATION</scope>
</reference>
<dbReference type="Pfam" id="PF15219">
    <property type="entry name" value="TEX12"/>
    <property type="match status" value="1"/>
</dbReference>
<evidence type="ECO:0000313" key="2">
    <source>
        <dbReference type="Ensembl" id="ENSECRP00000028393.1"/>
    </source>
</evidence>
<keyword evidence="3" id="KW-1185">Reference proteome</keyword>
<sequence length="140" mass="16084">MEITVWAKEHNSPCHPQMQVKALSCKEEAICEHDLKTSLSSLGQSSLKWTEIKWKTAGCPSQYLCINCKKLICGNLTQYVNCRAINRNSVLLFEKVAMDISLVHELNKVLKEAKTLENQLKQKKESLRKCMKIFIVELPY</sequence>
<accession>A0A8C4T9N4</accession>
<organism evidence="2 3">
    <name type="scientific">Erpetoichthys calabaricus</name>
    <name type="common">Rope fish</name>
    <name type="synonym">Calamoichthys calabaricus</name>
    <dbReference type="NCBI Taxonomy" id="27687"/>
    <lineage>
        <taxon>Eukaryota</taxon>
        <taxon>Metazoa</taxon>
        <taxon>Chordata</taxon>
        <taxon>Craniata</taxon>
        <taxon>Vertebrata</taxon>
        <taxon>Euteleostomi</taxon>
        <taxon>Actinopterygii</taxon>
        <taxon>Polypteriformes</taxon>
        <taxon>Polypteridae</taxon>
        <taxon>Erpetoichthys</taxon>
    </lineage>
</organism>
<dbReference type="Ensembl" id="ENSECRT00000028989.1">
    <property type="protein sequence ID" value="ENSECRP00000028393.1"/>
    <property type="gene ID" value="ENSECRG00000019217.1"/>
</dbReference>